<keyword evidence="4" id="KW-1185">Reference proteome</keyword>
<organism evidence="4">
    <name type="scientific">Selaginella moellendorffii</name>
    <name type="common">Spikemoss</name>
    <dbReference type="NCBI Taxonomy" id="88036"/>
    <lineage>
        <taxon>Eukaryota</taxon>
        <taxon>Viridiplantae</taxon>
        <taxon>Streptophyta</taxon>
        <taxon>Embryophyta</taxon>
        <taxon>Tracheophyta</taxon>
        <taxon>Lycopodiopsida</taxon>
        <taxon>Selaginellales</taxon>
        <taxon>Selaginellaceae</taxon>
        <taxon>Selaginella</taxon>
    </lineage>
</organism>
<dbReference type="InterPro" id="IPR011992">
    <property type="entry name" value="EF-hand-dom_pair"/>
</dbReference>
<proteinExistence type="predicted"/>
<sequence>MIVTREIRDEEEDYVPPADEEHVSEDSSDDEHMSEDEESNQPKTEELVNSHLDFKQDEDFDLQEAIALSLEEVHDGSLIDSRTKAVKKSVKEDSKRRKKPAARGSFHLSTKDIDILYHAIVQGRRGLSLRELQQAASAHNFTWTKQELQDMIRIFDTDQDGMFLQLNLDEFLNMSTRCHILED</sequence>
<dbReference type="PROSITE" id="PS50222">
    <property type="entry name" value="EF_HAND_2"/>
    <property type="match status" value="1"/>
</dbReference>
<dbReference type="Proteomes" id="UP000001514">
    <property type="component" value="Unassembled WGS sequence"/>
</dbReference>
<dbReference type="GO" id="GO:0005509">
    <property type="term" value="F:calcium ion binding"/>
    <property type="evidence" value="ECO:0007669"/>
    <property type="project" value="InterPro"/>
</dbReference>
<dbReference type="Gramene" id="EFJ26823">
    <property type="protein sequence ID" value="EFJ26823"/>
    <property type="gene ID" value="SELMODRAFT_412625"/>
</dbReference>
<feature type="region of interest" description="Disordered" evidence="1">
    <location>
        <begin position="1"/>
        <end position="54"/>
    </location>
</feature>
<dbReference type="KEGG" id="smo:SELMODRAFT_412625"/>
<name>D8RM37_SELML</name>
<evidence type="ECO:0000313" key="4">
    <source>
        <dbReference type="Proteomes" id="UP000001514"/>
    </source>
</evidence>
<feature type="domain" description="EF-hand" evidence="2">
    <location>
        <begin position="143"/>
        <end position="181"/>
    </location>
</feature>
<evidence type="ECO:0000256" key="1">
    <source>
        <dbReference type="SAM" id="MobiDB-lite"/>
    </source>
</evidence>
<dbReference type="HOGENOM" id="CLU_1505934_0_0_1"/>
<dbReference type="EMBL" id="GL377583">
    <property type="protein sequence ID" value="EFJ26823.1"/>
    <property type="molecule type" value="Genomic_DNA"/>
</dbReference>
<evidence type="ECO:0000259" key="2">
    <source>
        <dbReference type="PROSITE" id="PS50222"/>
    </source>
</evidence>
<dbReference type="AlphaFoldDB" id="D8RM37"/>
<dbReference type="SUPFAM" id="SSF47473">
    <property type="entry name" value="EF-hand"/>
    <property type="match status" value="1"/>
</dbReference>
<reference evidence="3" key="1">
    <citation type="journal article" date="2011" name="Science">
        <title>The Selaginella genome identifies genetic changes associated with the evolution of vascular plants.</title>
        <authorList>
            <person name="Banks J.A."/>
            <person name="Nishiyama T."/>
            <person name="Hasebe M."/>
            <person name="Bowman J.L."/>
            <person name="Gribskov M."/>
            <person name="dePamphilis C."/>
            <person name="Albert V.A."/>
            <person name="Aono N."/>
            <person name="Aoyama T."/>
            <person name="Ambrose B.A."/>
            <person name="Ashton N.W."/>
            <person name="Axtell M.J."/>
            <person name="Barker E."/>
            <person name="Barker M.S."/>
            <person name="Bennetzen J.L."/>
            <person name="Bonawitz N.D."/>
            <person name="Chapple C."/>
            <person name="Cheng C."/>
            <person name="Correa L.G."/>
            <person name="Dacre M."/>
            <person name="DeBarry J."/>
            <person name="Dreyer I."/>
            <person name="Elias M."/>
            <person name="Engstrom E.M."/>
            <person name="Estelle M."/>
            <person name="Feng L."/>
            <person name="Finet C."/>
            <person name="Floyd S.K."/>
            <person name="Frommer W.B."/>
            <person name="Fujita T."/>
            <person name="Gramzow L."/>
            <person name="Gutensohn M."/>
            <person name="Harholt J."/>
            <person name="Hattori M."/>
            <person name="Heyl A."/>
            <person name="Hirai T."/>
            <person name="Hiwatashi Y."/>
            <person name="Ishikawa M."/>
            <person name="Iwata M."/>
            <person name="Karol K.G."/>
            <person name="Koehler B."/>
            <person name="Kolukisaoglu U."/>
            <person name="Kubo M."/>
            <person name="Kurata T."/>
            <person name="Lalonde S."/>
            <person name="Li K."/>
            <person name="Li Y."/>
            <person name="Litt A."/>
            <person name="Lyons E."/>
            <person name="Manning G."/>
            <person name="Maruyama T."/>
            <person name="Michael T.P."/>
            <person name="Mikami K."/>
            <person name="Miyazaki S."/>
            <person name="Morinaga S."/>
            <person name="Murata T."/>
            <person name="Mueller-Roeber B."/>
            <person name="Nelson D.R."/>
            <person name="Obara M."/>
            <person name="Oguri Y."/>
            <person name="Olmstead R.G."/>
            <person name="Onodera N."/>
            <person name="Petersen B.L."/>
            <person name="Pils B."/>
            <person name="Prigge M."/>
            <person name="Rensing S.A."/>
            <person name="Riano-Pachon D.M."/>
            <person name="Roberts A.W."/>
            <person name="Sato Y."/>
            <person name="Scheller H.V."/>
            <person name="Schulz B."/>
            <person name="Schulz C."/>
            <person name="Shakirov E.V."/>
            <person name="Shibagaki N."/>
            <person name="Shinohara N."/>
            <person name="Shippen D.E."/>
            <person name="Soerensen I."/>
            <person name="Sotooka R."/>
            <person name="Sugimoto N."/>
            <person name="Sugita M."/>
            <person name="Sumikawa N."/>
            <person name="Tanurdzic M."/>
            <person name="Theissen G."/>
            <person name="Ulvskov P."/>
            <person name="Wakazuki S."/>
            <person name="Weng J.K."/>
            <person name="Willats W.W."/>
            <person name="Wipf D."/>
            <person name="Wolf P.G."/>
            <person name="Yang L."/>
            <person name="Zimmer A.D."/>
            <person name="Zhu Q."/>
            <person name="Mitros T."/>
            <person name="Hellsten U."/>
            <person name="Loque D."/>
            <person name="Otillar R."/>
            <person name="Salamov A."/>
            <person name="Schmutz J."/>
            <person name="Shapiro H."/>
            <person name="Lindquist E."/>
            <person name="Lucas S."/>
            <person name="Rokhsar D."/>
            <person name="Grigoriev I.V."/>
        </authorList>
    </citation>
    <scope>NUCLEOTIDE SEQUENCE [LARGE SCALE GENOMIC DNA]</scope>
</reference>
<dbReference type="eggNOG" id="ENOG502QW60">
    <property type="taxonomic scope" value="Eukaryota"/>
</dbReference>
<protein>
    <recommendedName>
        <fullName evidence="2">EF-hand domain-containing protein</fullName>
    </recommendedName>
</protein>
<dbReference type="Gene3D" id="1.10.238.10">
    <property type="entry name" value="EF-hand"/>
    <property type="match status" value="1"/>
</dbReference>
<feature type="compositionally biased region" description="Basic and acidic residues" evidence="1">
    <location>
        <begin position="43"/>
        <end position="54"/>
    </location>
</feature>
<dbReference type="OMA" id="INCNAIR"/>
<feature type="compositionally biased region" description="Basic and acidic residues" evidence="1">
    <location>
        <begin position="81"/>
        <end position="95"/>
    </location>
</feature>
<evidence type="ECO:0000313" key="3">
    <source>
        <dbReference type="EMBL" id="EFJ26823.1"/>
    </source>
</evidence>
<feature type="region of interest" description="Disordered" evidence="1">
    <location>
        <begin position="81"/>
        <end position="104"/>
    </location>
</feature>
<dbReference type="InterPro" id="IPR002048">
    <property type="entry name" value="EF_hand_dom"/>
</dbReference>
<feature type="compositionally biased region" description="Acidic residues" evidence="1">
    <location>
        <begin position="26"/>
        <end position="39"/>
    </location>
</feature>
<dbReference type="InParanoid" id="D8RM37"/>
<gene>
    <name evidence="3" type="ORF">SELMODRAFT_412625</name>
</gene>
<accession>D8RM37</accession>